<dbReference type="Proteomes" id="UP000821837">
    <property type="component" value="Unassembled WGS sequence"/>
</dbReference>
<dbReference type="EMBL" id="JABSTV010000316">
    <property type="protein sequence ID" value="KAH7986704.1"/>
    <property type="molecule type" value="Genomic_DNA"/>
</dbReference>
<evidence type="ECO:0000313" key="2">
    <source>
        <dbReference type="Proteomes" id="UP000821837"/>
    </source>
</evidence>
<evidence type="ECO:0000313" key="1">
    <source>
        <dbReference type="EMBL" id="KAH7986704.1"/>
    </source>
</evidence>
<comment type="caution">
    <text evidence="1">The sequence shown here is derived from an EMBL/GenBank/DDBJ whole genome shotgun (WGS) entry which is preliminary data.</text>
</comment>
<evidence type="ECO:0008006" key="3">
    <source>
        <dbReference type="Google" id="ProtNLM"/>
    </source>
</evidence>
<gene>
    <name evidence="1" type="ORF">HPB52_024789</name>
</gene>
<name>A0A9D4TDW4_RHISA</name>
<organism evidence="1 2">
    <name type="scientific">Rhipicephalus sanguineus</name>
    <name type="common">Brown dog tick</name>
    <name type="synonym">Ixodes sanguineus</name>
    <dbReference type="NCBI Taxonomy" id="34632"/>
    <lineage>
        <taxon>Eukaryota</taxon>
        <taxon>Metazoa</taxon>
        <taxon>Ecdysozoa</taxon>
        <taxon>Arthropoda</taxon>
        <taxon>Chelicerata</taxon>
        <taxon>Arachnida</taxon>
        <taxon>Acari</taxon>
        <taxon>Parasitiformes</taxon>
        <taxon>Ixodida</taxon>
        <taxon>Ixodoidea</taxon>
        <taxon>Ixodidae</taxon>
        <taxon>Rhipicephalinae</taxon>
        <taxon>Rhipicephalus</taxon>
        <taxon>Rhipicephalus</taxon>
    </lineage>
</organism>
<accession>A0A9D4TDW4</accession>
<keyword evidence="2" id="KW-1185">Reference proteome</keyword>
<reference evidence="1" key="2">
    <citation type="submission" date="2021-09" db="EMBL/GenBank/DDBJ databases">
        <authorList>
            <person name="Jia N."/>
            <person name="Wang J."/>
            <person name="Shi W."/>
            <person name="Du L."/>
            <person name="Sun Y."/>
            <person name="Zhan W."/>
            <person name="Jiang J."/>
            <person name="Wang Q."/>
            <person name="Zhang B."/>
            <person name="Ji P."/>
            <person name="Sakyi L.B."/>
            <person name="Cui X."/>
            <person name="Yuan T."/>
            <person name="Jiang B."/>
            <person name="Yang W."/>
            <person name="Lam T.T.-Y."/>
            <person name="Chang Q."/>
            <person name="Ding S."/>
            <person name="Wang X."/>
            <person name="Zhu J."/>
            <person name="Ruan X."/>
            <person name="Zhao L."/>
            <person name="Wei J."/>
            <person name="Que T."/>
            <person name="Du C."/>
            <person name="Cheng J."/>
            <person name="Dai P."/>
            <person name="Han X."/>
            <person name="Huang E."/>
            <person name="Gao Y."/>
            <person name="Liu J."/>
            <person name="Shao H."/>
            <person name="Ye R."/>
            <person name="Li L."/>
            <person name="Wei W."/>
            <person name="Wang X."/>
            <person name="Wang C."/>
            <person name="Huo Q."/>
            <person name="Li W."/>
            <person name="Guo W."/>
            <person name="Chen H."/>
            <person name="Chen S."/>
            <person name="Zhou L."/>
            <person name="Zhou L."/>
            <person name="Ni X."/>
            <person name="Tian J."/>
            <person name="Zhou Y."/>
            <person name="Sheng Y."/>
            <person name="Liu T."/>
            <person name="Pan Y."/>
            <person name="Xia L."/>
            <person name="Li J."/>
            <person name="Zhao F."/>
            <person name="Cao W."/>
        </authorList>
    </citation>
    <scope>NUCLEOTIDE SEQUENCE</scope>
    <source>
        <strain evidence="1">Rsan-2018</strain>
        <tissue evidence="1">Larvae</tissue>
    </source>
</reference>
<protein>
    <recommendedName>
        <fullName evidence="3">Nuclease HARBI1</fullName>
    </recommendedName>
</protein>
<proteinExistence type="predicted"/>
<reference evidence="1" key="1">
    <citation type="journal article" date="2020" name="Cell">
        <title>Large-Scale Comparative Analyses of Tick Genomes Elucidate Their Genetic Diversity and Vector Capacities.</title>
        <authorList>
            <consortium name="Tick Genome and Microbiome Consortium (TIGMIC)"/>
            <person name="Jia N."/>
            <person name="Wang J."/>
            <person name="Shi W."/>
            <person name="Du L."/>
            <person name="Sun Y."/>
            <person name="Zhan W."/>
            <person name="Jiang J.F."/>
            <person name="Wang Q."/>
            <person name="Zhang B."/>
            <person name="Ji P."/>
            <person name="Bell-Sakyi L."/>
            <person name="Cui X.M."/>
            <person name="Yuan T.T."/>
            <person name="Jiang B.G."/>
            <person name="Yang W.F."/>
            <person name="Lam T.T."/>
            <person name="Chang Q.C."/>
            <person name="Ding S.J."/>
            <person name="Wang X.J."/>
            <person name="Zhu J.G."/>
            <person name="Ruan X.D."/>
            <person name="Zhao L."/>
            <person name="Wei J.T."/>
            <person name="Ye R.Z."/>
            <person name="Que T.C."/>
            <person name="Du C.H."/>
            <person name="Zhou Y.H."/>
            <person name="Cheng J.X."/>
            <person name="Dai P.F."/>
            <person name="Guo W.B."/>
            <person name="Han X.H."/>
            <person name="Huang E.J."/>
            <person name="Li L.F."/>
            <person name="Wei W."/>
            <person name="Gao Y.C."/>
            <person name="Liu J.Z."/>
            <person name="Shao H.Z."/>
            <person name="Wang X."/>
            <person name="Wang C.C."/>
            <person name="Yang T.C."/>
            <person name="Huo Q.B."/>
            <person name="Li W."/>
            <person name="Chen H.Y."/>
            <person name="Chen S.E."/>
            <person name="Zhou L.G."/>
            <person name="Ni X.B."/>
            <person name="Tian J.H."/>
            <person name="Sheng Y."/>
            <person name="Liu T."/>
            <person name="Pan Y.S."/>
            <person name="Xia L.Y."/>
            <person name="Li J."/>
            <person name="Zhao F."/>
            <person name="Cao W.C."/>
        </authorList>
    </citation>
    <scope>NUCLEOTIDE SEQUENCE</scope>
    <source>
        <strain evidence="1">Rsan-2018</strain>
    </source>
</reference>
<dbReference type="AlphaFoldDB" id="A0A9D4TDW4"/>
<sequence>MVGFYRIAKFPGVTGCIECTHIRIKSPGIKQLTSAPETPSRGPLVWKRRFSCLDMGLQHLAERSAVITTACAGLHNLAVLRQDPNHQLS</sequence>